<protein>
    <submittedName>
        <fullName evidence="1">Uncharacterized protein</fullName>
    </submittedName>
</protein>
<dbReference type="RefSeq" id="WP_310913099.1">
    <property type="nucleotide sequence ID" value="NZ_JAVLVT010000006.1"/>
</dbReference>
<keyword evidence="2" id="KW-1185">Reference proteome</keyword>
<dbReference type="Proteomes" id="UP001250214">
    <property type="component" value="Unassembled WGS sequence"/>
</dbReference>
<comment type="caution">
    <text evidence="1">The sequence shown here is derived from an EMBL/GenBank/DDBJ whole genome shotgun (WGS) entry which is preliminary data.</text>
</comment>
<evidence type="ECO:0000313" key="2">
    <source>
        <dbReference type="Proteomes" id="UP001250214"/>
    </source>
</evidence>
<accession>A0ABU2H8E7</accession>
<gene>
    <name evidence="1" type="ORF">RIF23_14710</name>
</gene>
<sequence>MAHLRDQPVSVRLCGHRENVAWLADLLEADHDLEVQQRSQPYPNRGGARDQVRVYLDVIQH</sequence>
<organism evidence="1 2">
    <name type="scientific">Lipingzhangella rawalii</name>
    <dbReference type="NCBI Taxonomy" id="2055835"/>
    <lineage>
        <taxon>Bacteria</taxon>
        <taxon>Bacillati</taxon>
        <taxon>Actinomycetota</taxon>
        <taxon>Actinomycetes</taxon>
        <taxon>Streptosporangiales</taxon>
        <taxon>Nocardiopsidaceae</taxon>
        <taxon>Lipingzhangella</taxon>
    </lineage>
</organism>
<proteinExistence type="predicted"/>
<reference evidence="2" key="1">
    <citation type="submission" date="2023-07" db="EMBL/GenBank/DDBJ databases">
        <title>Novel species in the genus Lipingzhangella isolated from Sambhar Salt Lake.</title>
        <authorList>
            <person name="Jiya N."/>
            <person name="Kajale S."/>
            <person name="Sharma A."/>
        </authorList>
    </citation>
    <scope>NUCLEOTIDE SEQUENCE [LARGE SCALE GENOMIC DNA]</scope>
    <source>
        <strain evidence="2">LS1_29</strain>
    </source>
</reference>
<dbReference type="EMBL" id="JAVLVT010000006">
    <property type="protein sequence ID" value="MDS1271548.1"/>
    <property type="molecule type" value="Genomic_DNA"/>
</dbReference>
<name>A0ABU2H8E7_9ACTN</name>
<evidence type="ECO:0000313" key="1">
    <source>
        <dbReference type="EMBL" id="MDS1271548.1"/>
    </source>
</evidence>